<reference evidence="1 2" key="1">
    <citation type="journal article" date="2013" name="Mar. Genomics">
        <title>Expression of sulfatases in Rhodopirellula baltica and the diversity of sulfatases in the genus Rhodopirellula.</title>
        <authorList>
            <person name="Wegner C.E."/>
            <person name="Richter-Heitmann T."/>
            <person name="Klindworth A."/>
            <person name="Klockow C."/>
            <person name="Richter M."/>
            <person name="Achstetter T."/>
            <person name="Glockner F.O."/>
            <person name="Harder J."/>
        </authorList>
    </citation>
    <scope>NUCLEOTIDE SEQUENCE [LARGE SCALE GENOMIC DNA]</scope>
    <source>
        <strain evidence="1 2">SM41</strain>
    </source>
</reference>
<protein>
    <submittedName>
        <fullName evidence="1">Uncharacterized protein</fullName>
    </submittedName>
</protein>
<proteinExistence type="predicted"/>
<sequence>MVLQWNTAFVPSSIGRQNQLNVTEFQIKFKLSPNSLNLESADIGIRYR</sequence>
<comment type="caution">
    <text evidence="1">The sequence shown here is derived from an EMBL/GenBank/DDBJ whole genome shotgun (WGS) entry which is preliminary data.</text>
</comment>
<evidence type="ECO:0000313" key="2">
    <source>
        <dbReference type="Proteomes" id="UP000011885"/>
    </source>
</evidence>
<name>M5U4K6_9BACT</name>
<dbReference type="Proteomes" id="UP000011885">
    <property type="component" value="Unassembled WGS sequence"/>
</dbReference>
<gene>
    <name evidence="1" type="ORF">RSSM_02187</name>
</gene>
<dbReference type="PATRIC" id="fig|1263870.3.peg.2332"/>
<dbReference type="EMBL" id="ANOH01000152">
    <property type="protein sequence ID" value="EMI56392.1"/>
    <property type="molecule type" value="Genomic_DNA"/>
</dbReference>
<organism evidence="1 2">
    <name type="scientific">Rhodopirellula sallentina SM41</name>
    <dbReference type="NCBI Taxonomy" id="1263870"/>
    <lineage>
        <taxon>Bacteria</taxon>
        <taxon>Pseudomonadati</taxon>
        <taxon>Planctomycetota</taxon>
        <taxon>Planctomycetia</taxon>
        <taxon>Pirellulales</taxon>
        <taxon>Pirellulaceae</taxon>
        <taxon>Rhodopirellula</taxon>
    </lineage>
</organism>
<dbReference type="AlphaFoldDB" id="M5U4K6"/>
<keyword evidence="2" id="KW-1185">Reference proteome</keyword>
<accession>M5U4K6</accession>
<evidence type="ECO:0000313" key="1">
    <source>
        <dbReference type="EMBL" id="EMI56392.1"/>
    </source>
</evidence>